<dbReference type="Proteomes" id="UP000007801">
    <property type="component" value="Unassembled WGS sequence"/>
</dbReference>
<protein>
    <submittedName>
        <fullName evidence="4">Uncharacterized protein</fullName>
    </submittedName>
</protein>
<proteinExistence type="predicted"/>
<dbReference type="OrthoDB" id="8185041at2759"/>
<dbReference type="InterPro" id="IPR032675">
    <property type="entry name" value="LRR_dom_sf"/>
</dbReference>
<evidence type="ECO:0000313" key="5">
    <source>
        <dbReference type="Proteomes" id="UP000007801"/>
    </source>
</evidence>
<evidence type="ECO:0000256" key="3">
    <source>
        <dbReference type="SAM" id="SignalP"/>
    </source>
</evidence>
<name>B3MY75_DROAN</name>
<dbReference type="HOGENOM" id="CLU_014096_0_0_1"/>
<dbReference type="GeneID" id="6504743"/>
<keyword evidence="2" id="KW-0472">Membrane</keyword>
<keyword evidence="2" id="KW-1133">Transmembrane helix</keyword>
<feature type="region of interest" description="Disordered" evidence="1">
    <location>
        <begin position="703"/>
        <end position="727"/>
    </location>
</feature>
<feature type="chain" id="PRO_5006455000" evidence="3">
    <location>
        <begin position="24"/>
        <end position="843"/>
    </location>
</feature>
<dbReference type="Gene3D" id="3.80.10.10">
    <property type="entry name" value="Ribonuclease Inhibitor"/>
    <property type="match status" value="1"/>
</dbReference>
<feature type="signal peptide" evidence="3">
    <location>
        <begin position="1"/>
        <end position="23"/>
    </location>
</feature>
<feature type="region of interest" description="Disordered" evidence="1">
    <location>
        <begin position="762"/>
        <end position="804"/>
    </location>
</feature>
<feature type="transmembrane region" description="Helical" evidence="2">
    <location>
        <begin position="486"/>
        <end position="508"/>
    </location>
</feature>
<dbReference type="InParanoid" id="B3MY75"/>
<dbReference type="GO" id="GO:0045202">
    <property type="term" value="C:synapse"/>
    <property type="evidence" value="ECO:0007669"/>
    <property type="project" value="GOC"/>
</dbReference>
<keyword evidence="5" id="KW-1185">Reference proteome</keyword>
<evidence type="ECO:0000256" key="1">
    <source>
        <dbReference type="SAM" id="MobiDB-lite"/>
    </source>
</evidence>
<organism evidence="4 5">
    <name type="scientific">Drosophila ananassae</name>
    <name type="common">Fruit fly</name>
    <dbReference type="NCBI Taxonomy" id="7217"/>
    <lineage>
        <taxon>Eukaryota</taxon>
        <taxon>Metazoa</taxon>
        <taxon>Ecdysozoa</taxon>
        <taxon>Arthropoda</taxon>
        <taxon>Hexapoda</taxon>
        <taxon>Insecta</taxon>
        <taxon>Pterygota</taxon>
        <taxon>Neoptera</taxon>
        <taxon>Endopterygota</taxon>
        <taxon>Diptera</taxon>
        <taxon>Brachycera</taxon>
        <taxon>Muscomorpha</taxon>
        <taxon>Ephydroidea</taxon>
        <taxon>Drosophilidae</taxon>
        <taxon>Drosophila</taxon>
        <taxon>Sophophora</taxon>
    </lineage>
</organism>
<dbReference type="eggNOG" id="ENOG502QW2Z">
    <property type="taxonomic scope" value="Eukaryota"/>
</dbReference>
<dbReference type="AlphaFoldDB" id="B3MY75"/>
<evidence type="ECO:0000313" key="4">
    <source>
        <dbReference type="EMBL" id="EDV32569.2"/>
    </source>
</evidence>
<dbReference type="GO" id="GO:0007616">
    <property type="term" value="P:long-term memory"/>
    <property type="evidence" value="ECO:0007669"/>
    <property type="project" value="EnsemblMetazoa"/>
</dbReference>
<dbReference type="KEGG" id="dan:6504743"/>
<dbReference type="GO" id="GO:0007274">
    <property type="term" value="P:neuromuscular synaptic transmission"/>
    <property type="evidence" value="ECO:0007669"/>
    <property type="project" value="EnsemblMetazoa"/>
</dbReference>
<feature type="region of interest" description="Disordered" evidence="1">
    <location>
        <begin position="600"/>
        <end position="646"/>
    </location>
</feature>
<gene>
    <name evidence="4" type="primary">Dana\GF22074</name>
    <name evidence="4" type="synonym">dana_GLEANR_6062</name>
    <name evidence="4" type="ORF">GF22074</name>
</gene>
<feature type="compositionally biased region" description="Polar residues" evidence="1">
    <location>
        <begin position="718"/>
        <end position="727"/>
    </location>
</feature>
<dbReference type="STRING" id="7217.B3MY75"/>
<accession>B3MY75</accession>
<feature type="compositionally biased region" description="Polar residues" evidence="1">
    <location>
        <begin position="634"/>
        <end position="646"/>
    </location>
</feature>
<keyword evidence="2" id="KW-0812">Transmembrane</keyword>
<keyword evidence="3" id="KW-0732">Signal</keyword>
<reference evidence="4 5" key="1">
    <citation type="journal article" date="2007" name="Nature">
        <title>Evolution of genes and genomes on the Drosophila phylogeny.</title>
        <authorList>
            <consortium name="Drosophila 12 Genomes Consortium"/>
            <person name="Clark A.G."/>
            <person name="Eisen M.B."/>
            <person name="Smith D.R."/>
            <person name="Bergman C.M."/>
            <person name="Oliver B."/>
            <person name="Markow T.A."/>
            <person name="Kaufman T.C."/>
            <person name="Kellis M."/>
            <person name="Gelbart W."/>
            <person name="Iyer V.N."/>
            <person name="Pollard D.A."/>
            <person name="Sackton T.B."/>
            <person name="Larracuente A.M."/>
            <person name="Singh N.D."/>
            <person name="Abad J.P."/>
            <person name="Abt D.N."/>
            <person name="Adryan B."/>
            <person name="Aguade M."/>
            <person name="Akashi H."/>
            <person name="Anderson W.W."/>
            <person name="Aquadro C.F."/>
            <person name="Ardell D.H."/>
            <person name="Arguello R."/>
            <person name="Artieri C.G."/>
            <person name="Barbash D.A."/>
            <person name="Barker D."/>
            <person name="Barsanti P."/>
            <person name="Batterham P."/>
            <person name="Batzoglou S."/>
            <person name="Begun D."/>
            <person name="Bhutkar A."/>
            <person name="Blanco E."/>
            <person name="Bosak S.A."/>
            <person name="Bradley R.K."/>
            <person name="Brand A.D."/>
            <person name="Brent M.R."/>
            <person name="Brooks A.N."/>
            <person name="Brown R.H."/>
            <person name="Butlin R.K."/>
            <person name="Caggese C."/>
            <person name="Calvi B.R."/>
            <person name="Bernardo de Carvalho A."/>
            <person name="Caspi A."/>
            <person name="Castrezana S."/>
            <person name="Celniker S.E."/>
            <person name="Chang J.L."/>
            <person name="Chapple C."/>
            <person name="Chatterji S."/>
            <person name="Chinwalla A."/>
            <person name="Civetta A."/>
            <person name="Clifton S.W."/>
            <person name="Comeron J.M."/>
            <person name="Costello J.C."/>
            <person name="Coyne J.A."/>
            <person name="Daub J."/>
            <person name="David R.G."/>
            <person name="Delcher A.L."/>
            <person name="Delehaunty K."/>
            <person name="Do C.B."/>
            <person name="Ebling H."/>
            <person name="Edwards K."/>
            <person name="Eickbush T."/>
            <person name="Evans J.D."/>
            <person name="Filipski A."/>
            <person name="Findeiss S."/>
            <person name="Freyhult E."/>
            <person name="Fulton L."/>
            <person name="Fulton R."/>
            <person name="Garcia A.C."/>
            <person name="Gardiner A."/>
            <person name="Garfield D.A."/>
            <person name="Garvin B.E."/>
            <person name="Gibson G."/>
            <person name="Gilbert D."/>
            <person name="Gnerre S."/>
            <person name="Godfrey J."/>
            <person name="Good R."/>
            <person name="Gotea V."/>
            <person name="Gravely B."/>
            <person name="Greenberg A.J."/>
            <person name="Griffiths-Jones S."/>
            <person name="Gross S."/>
            <person name="Guigo R."/>
            <person name="Gustafson E.A."/>
            <person name="Haerty W."/>
            <person name="Hahn M.W."/>
            <person name="Halligan D.L."/>
            <person name="Halpern A.L."/>
            <person name="Halter G.M."/>
            <person name="Han M.V."/>
            <person name="Heger A."/>
            <person name="Hillier L."/>
            <person name="Hinrichs A.S."/>
            <person name="Holmes I."/>
            <person name="Hoskins R.A."/>
            <person name="Hubisz M.J."/>
            <person name="Hultmark D."/>
            <person name="Huntley M.A."/>
            <person name="Jaffe D.B."/>
            <person name="Jagadeeshan S."/>
            <person name="Jeck W.R."/>
            <person name="Johnson J."/>
            <person name="Jones C.D."/>
            <person name="Jordan W.C."/>
            <person name="Karpen G.H."/>
            <person name="Kataoka E."/>
            <person name="Keightley P.D."/>
            <person name="Kheradpour P."/>
            <person name="Kirkness E.F."/>
            <person name="Koerich L.B."/>
            <person name="Kristiansen K."/>
            <person name="Kudrna D."/>
            <person name="Kulathinal R.J."/>
            <person name="Kumar S."/>
            <person name="Kwok R."/>
            <person name="Lander E."/>
            <person name="Langley C.H."/>
            <person name="Lapoint R."/>
            <person name="Lazzaro B.P."/>
            <person name="Lee S.J."/>
            <person name="Levesque L."/>
            <person name="Li R."/>
            <person name="Lin C.F."/>
            <person name="Lin M.F."/>
            <person name="Lindblad-Toh K."/>
            <person name="Llopart A."/>
            <person name="Long M."/>
            <person name="Low L."/>
            <person name="Lozovsky E."/>
            <person name="Lu J."/>
            <person name="Luo M."/>
            <person name="Machado C.A."/>
            <person name="Makalowski W."/>
            <person name="Marzo M."/>
            <person name="Matsuda M."/>
            <person name="Matzkin L."/>
            <person name="McAllister B."/>
            <person name="McBride C.S."/>
            <person name="McKernan B."/>
            <person name="McKernan K."/>
            <person name="Mendez-Lago M."/>
            <person name="Minx P."/>
            <person name="Mollenhauer M.U."/>
            <person name="Montooth K."/>
            <person name="Mount S.M."/>
            <person name="Mu X."/>
            <person name="Myers E."/>
            <person name="Negre B."/>
            <person name="Newfeld S."/>
            <person name="Nielsen R."/>
            <person name="Noor M.A."/>
            <person name="O'Grady P."/>
            <person name="Pachter L."/>
            <person name="Papaceit M."/>
            <person name="Parisi M.J."/>
            <person name="Parisi M."/>
            <person name="Parts L."/>
            <person name="Pedersen J.S."/>
            <person name="Pesole G."/>
            <person name="Phillippy A.M."/>
            <person name="Ponting C.P."/>
            <person name="Pop M."/>
            <person name="Porcelli D."/>
            <person name="Powell J.R."/>
            <person name="Prohaska S."/>
            <person name="Pruitt K."/>
            <person name="Puig M."/>
            <person name="Quesneville H."/>
            <person name="Ram K.R."/>
            <person name="Rand D."/>
            <person name="Rasmussen M.D."/>
            <person name="Reed L.K."/>
            <person name="Reenan R."/>
            <person name="Reily A."/>
            <person name="Remington K.A."/>
            <person name="Rieger T.T."/>
            <person name="Ritchie M.G."/>
            <person name="Robin C."/>
            <person name="Rogers Y.H."/>
            <person name="Rohde C."/>
            <person name="Rozas J."/>
            <person name="Rubenfield M.J."/>
            <person name="Ruiz A."/>
            <person name="Russo S."/>
            <person name="Salzberg S.L."/>
            <person name="Sanchez-Gracia A."/>
            <person name="Saranga D.J."/>
            <person name="Sato H."/>
            <person name="Schaeffer S.W."/>
            <person name="Schatz M.C."/>
            <person name="Schlenke T."/>
            <person name="Schwartz R."/>
            <person name="Segarra C."/>
            <person name="Singh R.S."/>
            <person name="Sirot L."/>
            <person name="Sirota M."/>
            <person name="Sisneros N.B."/>
            <person name="Smith C.D."/>
            <person name="Smith T.F."/>
            <person name="Spieth J."/>
            <person name="Stage D.E."/>
            <person name="Stark A."/>
            <person name="Stephan W."/>
            <person name="Strausberg R.L."/>
            <person name="Strempel S."/>
            <person name="Sturgill D."/>
            <person name="Sutton G."/>
            <person name="Sutton G.G."/>
            <person name="Tao W."/>
            <person name="Teichmann S."/>
            <person name="Tobari Y.N."/>
            <person name="Tomimura Y."/>
            <person name="Tsolas J.M."/>
            <person name="Valente V.L."/>
            <person name="Venter E."/>
            <person name="Venter J.C."/>
            <person name="Vicario S."/>
            <person name="Vieira F.G."/>
            <person name="Vilella A.J."/>
            <person name="Villasante A."/>
            <person name="Walenz B."/>
            <person name="Wang J."/>
            <person name="Wasserman M."/>
            <person name="Watts T."/>
            <person name="Wilson D."/>
            <person name="Wilson R.K."/>
            <person name="Wing R.A."/>
            <person name="Wolfner M.F."/>
            <person name="Wong A."/>
            <person name="Wong G.K."/>
            <person name="Wu C.I."/>
            <person name="Wu G."/>
            <person name="Yamamoto D."/>
            <person name="Yang H.P."/>
            <person name="Yang S.P."/>
            <person name="Yorke J.A."/>
            <person name="Yoshida K."/>
            <person name="Zdobnov E."/>
            <person name="Zhang P."/>
            <person name="Zhang Y."/>
            <person name="Zimin A.V."/>
            <person name="Baldwin J."/>
            <person name="Abdouelleil A."/>
            <person name="Abdulkadir J."/>
            <person name="Abebe A."/>
            <person name="Abera B."/>
            <person name="Abreu J."/>
            <person name="Acer S.C."/>
            <person name="Aftuck L."/>
            <person name="Alexander A."/>
            <person name="An P."/>
            <person name="Anderson E."/>
            <person name="Anderson S."/>
            <person name="Arachi H."/>
            <person name="Azer M."/>
            <person name="Bachantsang P."/>
            <person name="Barry A."/>
            <person name="Bayul T."/>
            <person name="Berlin A."/>
            <person name="Bessette D."/>
            <person name="Bloom T."/>
            <person name="Blye J."/>
            <person name="Boguslavskiy L."/>
            <person name="Bonnet C."/>
            <person name="Boukhgalter B."/>
            <person name="Bourzgui I."/>
            <person name="Brown A."/>
            <person name="Cahill P."/>
            <person name="Channer S."/>
            <person name="Cheshatsang Y."/>
            <person name="Chuda L."/>
            <person name="Citroen M."/>
            <person name="Collymore A."/>
            <person name="Cooke P."/>
            <person name="Costello M."/>
            <person name="D'Aco K."/>
            <person name="Daza R."/>
            <person name="De Haan G."/>
            <person name="DeGray S."/>
            <person name="DeMaso C."/>
            <person name="Dhargay N."/>
            <person name="Dooley K."/>
            <person name="Dooley E."/>
            <person name="Doricent M."/>
            <person name="Dorje P."/>
            <person name="Dorjee K."/>
            <person name="Dupes A."/>
            <person name="Elong R."/>
            <person name="Falk J."/>
            <person name="Farina A."/>
            <person name="Faro S."/>
            <person name="Ferguson D."/>
            <person name="Fisher S."/>
            <person name="Foley C.D."/>
            <person name="Franke A."/>
            <person name="Friedrich D."/>
            <person name="Gadbois L."/>
            <person name="Gearin G."/>
            <person name="Gearin C.R."/>
            <person name="Giannoukos G."/>
            <person name="Goode T."/>
            <person name="Graham J."/>
            <person name="Grandbois E."/>
            <person name="Grewal S."/>
            <person name="Gyaltsen K."/>
            <person name="Hafez N."/>
            <person name="Hagos B."/>
            <person name="Hall J."/>
            <person name="Henson C."/>
            <person name="Hollinger A."/>
            <person name="Honan T."/>
            <person name="Huard M.D."/>
            <person name="Hughes L."/>
            <person name="Hurhula B."/>
            <person name="Husby M.E."/>
            <person name="Kamat A."/>
            <person name="Kanga B."/>
            <person name="Kashin S."/>
            <person name="Khazanovich D."/>
            <person name="Kisner P."/>
            <person name="Lance K."/>
            <person name="Lara M."/>
            <person name="Lee W."/>
            <person name="Lennon N."/>
            <person name="Letendre F."/>
            <person name="LeVine R."/>
            <person name="Lipovsky A."/>
            <person name="Liu X."/>
            <person name="Liu J."/>
            <person name="Liu S."/>
            <person name="Lokyitsang T."/>
            <person name="Lokyitsang Y."/>
            <person name="Lubonja R."/>
            <person name="Lui A."/>
            <person name="MacDonald P."/>
            <person name="Magnisalis V."/>
            <person name="Maru K."/>
            <person name="Matthews C."/>
            <person name="McCusker W."/>
            <person name="McDonough S."/>
            <person name="Mehta T."/>
            <person name="Meldrim J."/>
            <person name="Meneus L."/>
            <person name="Mihai O."/>
            <person name="Mihalev A."/>
            <person name="Mihova T."/>
            <person name="Mittelman R."/>
            <person name="Mlenga V."/>
            <person name="Montmayeur A."/>
            <person name="Mulrain L."/>
            <person name="Navidi A."/>
            <person name="Naylor J."/>
            <person name="Negash T."/>
            <person name="Nguyen T."/>
            <person name="Nguyen N."/>
            <person name="Nicol R."/>
            <person name="Norbu C."/>
            <person name="Norbu N."/>
            <person name="Novod N."/>
            <person name="O'Neill B."/>
            <person name="Osman S."/>
            <person name="Markiewicz E."/>
            <person name="Oyono O.L."/>
            <person name="Patti C."/>
            <person name="Phunkhang P."/>
            <person name="Pierre F."/>
            <person name="Priest M."/>
            <person name="Raghuraman S."/>
            <person name="Rege F."/>
            <person name="Reyes R."/>
            <person name="Rise C."/>
            <person name="Rogov P."/>
            <person name="Ross K."/>
            <person name="Ryan E."/>
            <person name="Settipalli S."/>
            <person name="Shea T."/>
            <person name="Sherpa N."/>
            <person name="Shi L."/>
            <person name="Shih D."/>
            <person name="Sparrow T."/>
            <person name="Spaulding J."/>
            <person name="Stalker J."/>
            <person name="Stange-Thomann N."/>
            <person name="Stavropoulos S."/>
            <person name="Stone C."/>
            <person name="Strader C."/>
            <person name="Tesfaye S."/>
            <person name="Thomson T."/>
            <person name="Thoulutsang Y."/>
            <person name="Thoulutsang D."/>
            <person name="Topham K."/>
            <person name="Topping I."/>
            <person name="Tsamla T."/>
            <person name="Vassiliev H."/>
            <person name="Vo A."/>
            <person name="Wangchuk T."/>
            <person name="Wangdi T."/>
            <person name="Weiand M."/>
            <person name="Wilkinson J."/>
            <person name="Wilson A."/>
            <person name="Yadav S."/>
            <person name="Young G."/>
            <person name="Yu Q."/>
            <person name="Zembek L."/>
            <person name="Zhong D."/>
            <person name="Zimmer A."/>
            <person name="Zwirko Z."/>
            <person name="Jaffe D.B."/>
            <person name="Alvarez P."/>
            <person name="Brockman W."/>
            <person name="Butler J."/>
            <person name="Chin C."/>
            <person name="Gnerre S."/>
            <person name="Grabherr M."/>
            <person name="Kleber M."/>
            <person name="Mauceli E."/>
            <person name="MacCallum I."/>
        </authorList>
    </citation>
    <scope>NUCLEOTIDE SEQUENCE [LARGE SCALE GENOMIC DNA]</scope>
    <source>
        <strain evidence="5">Tucson 14024-0371.13</strain>
    </source>
</reference>
<dbReference type="EMBL" id="CH902632">
    <property type="protein sequence ID" value="EDV32569.2"/>
    <property type="molecule type" value="Genomic_DNA"/>
</dbReference>
<evidence type="ECO:0000256" key="2">
    <source>
        <dbReference type="SAM" id="Phobius"/>
    </source>
</evidence>
<sequence>MWKIMGMSVIILLVASVAPLAGSTPSTHQKRYDRLPRSEAQEYDTSVDICHHCGCVGVKIECDFQINKTLSTVWDSKYFVQKKYRSIIVFLKSQIKLLLCADLLRDNQVNAIRFYGTKENDQVEIDEHAFRQNFGGFPEIGFFNLSDVFLQPHAIEGNDYKLIVENCTHLVGFPKSLQMTNLYCTIRNVDKCDLKQNAFHSGGAKTTATYVNLWIENSGISQINSFNQSMNKVSIINCTIGSIEQGAFDVTTIKELNFENNNIRIIKSKALTAKLLSDKVSMVNNEIGTIEGEAISQSGVSILIFTGNKVERIQSGAIQVNAANAYILNNTVKYTEKSWIIINYVTHVEMNNNGFDRFDTFQIKNRSVGFNCTFQNNRLKDPQPGSLDIDACLIHDIHVGWQCTCDSRTYISSLSHHDLDSEILCTLAESDRKCFNATSVNWRRYLYEACGVGRNSNATQYCINGRWSERSMSDQHSGNVWSSNGIAMGIVAVVAVIALVVVLIGVACRRQSTNDKCSWSKSQLNLVNNEVNNLSNQEEYKDVCKAIIKLANKGTLSRPDCLNRITDILSCLPSKSPSNIKNLLTDHLNKYHPSNILNLEIQTQPPPSAPSPDLRDTNEPIYTEPNEELRLIPENTNSSQPPEFLSNYSYPLNPEENQYAEPFNTNANDIPPAYQYATPMRRLAPPQQPPSTVVKYSTPVWRSAPDATPTSRPPSGASVPTASSSGVATEVVPLWQRHVRDLRQDLEAMPQFHPNQLTSLRNQRQVQQNYPRHQQQQQQQQEQTLQQPPPYSGSRGPSGSRSFECLDGAASLAAMEHMDSGSDHSGGSDVTVQIGDVIAYADA</sequence>
<feature type="compositionally biased region" description="Low complexity" evidence="1">
    <location>
        <begin position="763"/>
        <end position="802"/>
    </location>
</feature>